<evidence type="ECO:0000313" key="6">
    <source>
        <dbReference type="EMBL" id="AOZ05500.1"/>
    </source>
</evidence>
<dbReference type="Proteomes" id="UP000177515">
    <property type="component" value="Chromosome 1"/>
</dbReference>
<evidence type="ECO:0000256" key="2">
    <source>
        <dbReference type="ARBA" id="ARBA00022676"/>
    </source>
</evidence>
<protein>
    <submittedName>
        <fullName evidence="6">Glycosyl transferase</fullName>
    </submittedName>
</protein>
<dbReference type="GO" id="GO:0016740">
    <property type="term" value="F:transferase activity"/>
    <property type="evidence" value="ECO:0007669"/>
    <property type="project" value="UniProtKB-KW"/>
</dbReference>
<evidence type="ECO:0000256" key="4">
    <source>
        <dbReference type="SAM" id="MobiDB-lite"/>
    </source>
</evidence>
<dbReference type="EMBL" id="CP017754">
    <property type="protein sequence ID" value="AOZ05500.1"/>
    <property type="molecule type" value="Genomic_DNA"/>
</dbReference>
<comment type="similarity">
    <text evidence="1">Belongs to the glycosyltransferase 2 family.</text>
</comment>
<dbReference type="Pfam" id="PF00535">
    <property type="entry name" value="Glycos_transf_2"/>
    <property type="match status" value="1"/>
</dbReference>
<evidence type="ECO:0000259" key="5">
    <source>
        <dbReference type="Pfam" id="PF00535"/>
    </source>
</evidence>
<dbReference type="PANTHER" id="PTHR43179">
    <property type="entry name" value="RHAMNOSYLTRANSFERASE WBBL"/>
    <property type="match status" value="1"/>
</dbReference>
<feature type="region of interest" description="Disordered" evidence="4">
    <location>
        <begin position="306"/>
        <end position="330"/>
    </location>
</feature>
<dbReference type="Gene3D" id="3.90.550.10">
    <property type="entry name" value="Spore Coat Polysaccharide Biosynthesis Protein SpsA, Chain A"/>
    <property type="match status" value="1"/>
</dbReference>
<keyword evidence="3 6" id="KW-0808">Transferase</keyword>
<evidence type="ECO:0000256" key="3">
    <source>
        <dbReference type="ARBA" id="ARBA00022679"/>
    </source>
</evidence>
<dbReference type="SUPFAM" id="SSF53448">
    <property type="entry name" value="Nucleotide-diphospho-sugar transferases"/>
    <property type="match status" value="1"/>
</dbReference>
<feature type="domain" description="Glycosyltransferase 2-like" evidence="5">
    <location>
        <begin position="3"/>
        <end position="92"/>
    </location>
</feature>
<keyword evidence="7" id="KW-1185">Reference proteome</keyword>
<accession>A0ABM6F2U4</accession>
<sequence>MFSILIPSWNNLPYLKLCIEGIRRHSALAHEIIVHVNDGSDGTLEWVRSQGIRHTWSAGNVGVCLALNDAARLATCDTLLYLNDDMYCTPGWDIALDAARRRAGGSFVYLAANLIEPVDTGNAQVMVADFGRTPDDFDADGLCAFAAAVGQIADRDGIALQPMLISRRLWQLVGGYSIEFGPGMSSDDDFLMKLWLVGCRTFRVVGGARVYHFSCATTRRVRRNRGGRAFLLKWGITQQAFVRGHVRASMSGGRGRPPAAIRSGWLARMKRALYAFRGHPTADLYAWEPDLPAQLGRVLETAETAETGEKPGADSAAAGAATTWSAARQA</sequence>
<organism evidence="6 7">
    <name type="scientific">Cupriavidus malaysiensis</name>
    <dbReference type="NCBI Taxonomy" id="367825"/>
    <lineage>
        <taxon>Bacteria</taxon>
        <taxon>Pseudomonadati</taxon>
        <taxon>Pseudomonadota</taxon>
        <taxon>Betaproteobacteria</taxon>
        <taxon>Burkholderiales</taxon>
        <taxon>Burkholderiaceae</taxon>
        <taxon>Cupriavidus</taxon>
    </lineage>
</organism>
<gene>
    <name evidence="6" type="ORF">BKK80_06545</name>
</gene>
<name>A0ABM6F2U4_9BURK</name>
<proteinExistence type="inferred from homology"/>
<dbReference type="InterPro" id="IPR001173">
    <property type="entry name" value="Glyco_trans_2-like"/>
</dbReference>
<evidence type="ECO:0000313" key="7">
    <source>
        <dbReference type="Proteomes" id="UP000177515"/>
    </source>
</evidence>
<dbReference type="InterPro" id="IPR029044">
    <property type="entry name" value="Nucleotide-diphossugar_trans"/>
</dbReference>
<keyword evidence="2" id="KW-0328">Glycosyltransferase</keyword>
<evidence type="ECO:0000256" key="1">
    <source>
        <dbReference type="ARBA" id="ARBA00006739"/>
    </source>
</evidence>
<dbReference type="RefSeq" id="WP_071011691.1">
    <property type="nucleotide sequence ID" value="NZ_CP017754.1"/>
</dbReference>
<reference evidence="6 7" key="1">
    <citation type="submission" date="2016-10" db="EMBL/GenBank/DDBJ databases">
        <title>Complete genome sequences of three Cupriavidus strains isolated from various Malaysian environments.</title>
        <authorList>
            <person name="Abdullah A.A.-A."/>
            <person name="Shafie N.A.H."/>
            <person name="Lau N.S."/>
        </authorList>
    </citation>
    <scope>NUCLEOTIDE SEQUENCE [LARGE SCALE GENOMIC DNA]</scope>
    <source>
        <strain evidence="6 7">USMAA1020</strain>
    </source>
</reference>
<feature type="compositionally biased region" description="Low complexity" evidence="4">
    <location>
        <begin position="313"/>
        <end position="330"/>
    </location>
</feature>
<dbReference type="PANTHER" id="PTHR43179:SF12">
    <property type="entry name" value="GALACTOFURANOSYLTRANSFERASE GLFT2"/>
    <property type="match status" value="1"/>
</dbReference>